<dbReference type="PANTHER" id="PTHR42949:SF3">
    <property type="entry name" value="ANAEROBIC GLYCEROL-3-PHOSPHATE DEHYDROGENASE SUBUNIT B"/>
    <property type="match status" value="1"/>
</dbReference>
<dbReference type="RefSeq" id="WP_264601358.1">
    <property type="nucleotide sequence ID" value="NZ_JAOQNS010000005.1"/>
</dbReference>
<gene>
    <name evidence="4" type="ORF">M2319_002052</name>
</gene>
<keyword evidence="5" id="KW-1185">Reference proteome</keyword>
<dbReference type="InterPro" id="IPR036188">
    <property type="entry name" value="FAD/NAD-bd_sf"/>
</dbReference>
<protein>
    <submittedName>
        <fullName evidence="4">NADPH-dependent 2,4-dienoyl-CoA reductase/sulfur reductase-like enzyme</fullName>
    </submittedName>
</protein>
<dbReference type="PRINTS" id="PR00469">
    <property type="entry name" value="PNDRDTASEII"/>
</dbReference>
<dbReference type="Gene3D" id="3.50.50.60">
    <property type="entry name" value="FAD/NAD(P)-binding domain"/>
    <property type="match status" value="2"/>
</dbReference>
<organism evidence="4 5">
    <name type="scientific">Rhodobium gokarnense</name>
    <dbReference type="NCBI Taxonomy" id="364296"/>
    <lineage>
        <taxon>Bacteria</taxon>
        <taxon>Pseudomonadati</taxon>
        <taxon>Pseudomonadota</taxon>
        <taxon>Alphaproteobacteria</taxon>
        <taxon>Hyphomicrobiales</taxon>
        <taxon>Rhodobiaceae</taxon>
        <taxon>Rhodobium</taxon>
    </lineage>
</organism>
<comment type="caution">
    <text evidence="4">The sequence shown here is derived from an EMBL/GenBank/DDBJ whole genome shotgun (WGS) entry which is preliminary data.</text>
</comment>
<evidence type="ECO:0000313" key="5">
    <source>
        <dbReference type="Proteomes" id="UP001209755"/>
    </source>
</evidence>
<reference evidence="5" key="1">
    <citation type="submission" date="2023-07" db="EMBL/GenBank/DDBJ databases">
        <title>Genome sequencing of Purple Non-Sulfur Bacteria from various extreme environments.</title>
        <authorList>
            <person name="Mayer M."/>
        </authorList>
    </citation>
    <scope>NUCLEOTIDE SEQUENCE [LARGE SCALE GENOMIC DNA]</scope>
    <source>
        <strain evidence="5">DSM 17935</strain>
    </source>
</reference>
<dbReference type="InterPro" id="IPR007419">
    <property type="entry name" value="BFD-like_2Fe2S-bd_dom"/>
</dbReference>
<sequence length="469" mass="49778">MTLTASTNWDVIVIGTGPAGIGGATALAERGLRVLALDEAPAPGGLIWRGIERSPAARAALLGPDYLAGRDPVARLRASGATLAFSTGLWRAEADGTVWLRGADGISRHHGRQLLLATGAMERPAPCPGWTLPGVTTVGGLQLLLKREGLLPEGPLVLAGTGPLVYLFAAQCVAAGKRDLTLLDTADPAAMMPALAHLQQALFGKGAGYLTKGLRLLLTLRRAGIVHHTRVRDLRIEAGPEDGLTIDCRIGRRRRRFEAARIGLHEGVIPETHLSRSLGCAHDWSQEAQAFLPRRDTELRSSLERVFIAGDGGRIGGAMAALLEGRLAACGILSRDGRGSASDAEREARRLRKEIAAHLAPRPFLDRLYRPRAETLAPPNEAIVCRCEEVRAEDIRAAIADGASGPNQIKAFLRTGMGPCQGRMCGPVLSALCSSERAQAMDDVGMLTVRDPLRPISVGELAALDEGDC</sequence>
<dbReference type="Pfam" id="PF07992">
    <property type="entry name" value="Pyr_redox_2"/>
    <property type="match status" value="1"/>
</dbReference>
<evidence type="ECO:0000313" key="4">
    <source>
        <dbReference type="EMBL" id="MCW2307715.1"/>
    </source>
</evidence>
<feature type="domain" description="FAD/NAD(P)-binding" evidence="3">
    <location>
        <begin position="10"/>
        <end position="322"/>
    </location>
</feature>
<dbReference type="PRINTS" id="PR00368">
    <property type="entry name" value="FADPNR"/>
</dbReference>
<evidence type="ECO:0000256" key="1">
    <source>
        <dbReference type="ARBA" id="ARBA00023002"/>
    </source>
</evidence>
<dbReference type="Proteomes" id="UP001209755">
    <property type="component" value="Unassembled WGS sequence"/>
</dbReference>
<keyword evidence="1" id="KW-0560">Oxidoreductase</keyword>
<dbReference type="InterPro" id="IPR041854">
    <property type="entry name" value="BFD-like_2Fe2S-bd_dom_sf"/>
</dbReference>
<dbReference type="SUPFAM" id="SSF51905">
    <property type="entry name" value="FAD/NAD(P)-binding domain"/>
    <property type="match status" value="1"/>
</dbReference>
<accession>A0ABT3HBE8</accession>
<proteinExistence type="predicted"/>
<dbReference type="CDD" id="cd19946">
    <property type="entry name" value="GlpA-like_Fer2_BFD-like"/>
    <property type="match status" value="1"/>
</dbReference>
<dbReference type="Gene3D" id="1.10.10.1100">
    <property type="entry name" value="BFD-like [2Fe-2S]-binding domain"/>
    <property type="match status" value="1"/>
</dbReference>
<feature type="domain" description="BFD-like [2Fe-2S]-binding" evidence="2">
    <location>
        <begin position="383"/>
        <end position="430"/>
    </location>
</feature>
<dbReference type="InterPro" id="IPR017224">
    <property type="entry name" value="Opine_Oxase_asu/HCN_bsu"/>
</dbReference>
<dbReference type="Pfam" id="PF04324">
    <property type="entry name" value="Fer2_BFD"/>
    <property type="match status" value="1"/>
</dbReference>
<dbReference type="PIRSF" id="PIRSF037495">
    <property type="entry name" value="Opine_OX_OoxA/HcnB"/>
    <property type="match status" value="1"/>
</dbReference>
<evidence type="ECO:0000259" key="3">
    <source>
        <dbReference type="Pfam" id="PF07992"/>
    </source>
</evidence>
<name>A0ABT3HBE8_9HYPH</name>
<dbReference type="PANTHER" id="PTHR42949">
    <property type="entry name" value="ANAEROBIC GLYCEROL-3-PHOSPHATE DEHYDROGENASE SUBUNIT B"/>
    <property type="match status" value="1"/>
</dbReference>
<dbReference type="EMBL" id="JAOQNS010000005">
    <property type="protein sequence ID" value="MCW2307715.1"/>
    <property type="molecule type" value="Genomic_DNA"/>
</dbReference>
<dbReference type="InterPro" id="IPR051691">
    <property type="entry name" value="Metab_Enz_Cyan_OpOx_G3PDH"/>
</dbReference>
<dbReference type="InterPro" id="IPR023753">
    <property type="entry name" value="FAD/NAD-binding_dom"/>
</dbReference>
<evidence type="ECO:0000259" key="2">
    <source>
        <dbReference type="Pfam" id="PF04324"/>
    </source>
</evidence>